<dbReference type="PANTHER" id="PTHR46728">
    <property type="entry name" value="AN1-TYPE ZINC FINGER PROTEIN 4"/>
    <property type="match status" value="1"/>
</dbReference>
<dbReference type="InterPro" id="IPR019956">
    <property type="entry name" value="Ubiquitin_dom"/>
</dbReference>
<evidence type="ECO:0000313" key="3">
    <source>
        <dbReference type="Proteomes" id="UP000694560"/>
    </source>
</evidence>
<dbReference type="Ensembl" id="ENSMCST00000006389.1">
    <property type="protein sequence ID" value="ENSMCSP00000006243.1"/>
    <property type="gene ID" value="ENSMCSG00000004534.1"/>
</dbReference>
<dbReference type="Gene3D" id="3.10.20.90">
    <property type="entry name" value="Phosphatidylinositol 3-kinase Catalytic Subunit, Chain A, domain 1"/>
    <property type="match status" value="1"/>
</dbReference>
<dbReference type="InterPro" id="IPR053061">
    <property type="entry name" value="AN1-type_zinc_finger"/>
</dbReference>
<organism evidence="2 3">
    <name type="scientific">Malurus cyaneus samueli</name>
    <dbReference type="NCBI Taxonomy" id="2593467"/>
    <lineage>
        <taxon>Eukaryota</taxon>
        <taxon>Metazoa</taxon>
        <taxon>Chordata</taxon>
        <taxon>Craniata</taxon>
        <taxon>Vertebrata</taxon>
        <taxon>Euteleostomi</taxon>
        <taxon>Archelosauria</taxon>
        <taxon>Archosauria</taxon>
        <taxon>Dinosauria</taxon>
        <taxon>Saurischia</taxon>
        <taxon>Theropoda</taxon>
        <taxon>Coelurosauria</taxon>
        <taxon>Aves</taxon>
        <taxon>Neognathae</taxon>
        <taxon>Neoaves</taxon>
        <taxon>Telluraves</taxon>
        <taxon>Australaves</taxon>
        <taxon>Passeriformes</taxon>
        <taxon>Meliphagoidea</taxon>
        <taxon>Maluridae</taxon>
        <taxon>Malurus</taxon>
    </lineage>
</organism>
<dbReference type="SMART" id="SM00213">
    <property type="entry name" value="UBQ"/>
    <property type="match status" value="1"/>
</dbReference>
<dbReference type="PRINTS" id="PR00348">
    <property type="entry name" value="UBIQUITIN"/>
</dbReference>
<dbReference type="PANTHER" id="PTHR46728:SF1">
    <property type="entry name" value="AN1-TYPE ZINC FINGER PROTEIN 4"/>
    <property type="match status" value="1"/>
</dbReference>
<dbReference type="Proteomes" id="UP000694560">
    <property type="component" value="Unplaced"/>
</dbReference>
<dbReference type="OrthoDB" id="756206at2759"/>
<dbReference type="InterPro" id="IPR029071">
    <property type="entry name" value="Ubiquitin-like_domsf"/>
</dbReference>
<accession>A0A8C5TDF0</accession>
<dbReference type="InterPro" id="IPR000626">
    <property type="entry name" value="Ubiquitin-like_dom"/>
</dbReference>
<dbReference type="PROSITE" id="PS50053">
    <property type="entry name" value="UBIQUITIN_2"/>
    <property type="match status" value="1"/>
</dbReference>
<dbReference type="Pfam" id="PF00240">
    <property type="entry name" value="ubiquitin"/>
    <property type="match status" value="1"/>
</dbReference>
<dbReference type="CDD" id="cd01802">
    <property type="entry name" value="Ubl_ZFAND4"/>
    <property type="match status" value="1"/>
</dbReference>
<sequence>VFKAALARRSCKSFLMANKKEPPFFNKDNMGPFHYKLPFYETMELFIETLTGTCFELRVSPFETVISVKAKIQRLEGIPVSQQHLIWNNMELKDDYCLNDYNISEGCTLKLVLAMRGGPVNTRRVPVKDPIREMAEYMDPARDKIWEKGPSNKQVTFLVYREGDRLNFFRVVDRGDGTLTPLSESLSGGSVYNLYADDEDETEASPSGQQIIENSITMNKMKLLKAKMENMNLSKKVKFGSVAAARHRFL</sequence>
<keyword evidence="3" id="KW-1185">Reference proteome</keyword>
<dbReference type="SUPFAM" id="SSF54236">
    <property type="entry name" value="Ubiquitin-like"/>
    <property type="match status" value="1"/>
</dbReference>
<feature type="domain" description="Ubiquitin-like" evidence="1">
    <location>
        <begin position="43"/>
        <end position="118"/>
    </location>
</feature>
<proteinExistence type="predicted"/>
<dbReference type="AlphaFoldDB" id="A0A8C5TDF0"/>
<reference evidence="2" key="1">
    <citation type="submission" date="2025-08" db="UniProtKB">
        <authorList>
            <consortium name="Ensembl"/>
        </authorList>
    </citation>
    <scope>IDENTIFICATION</scope>
</reference>
<name>A0A8C5TDF0_9PASS</name>
<protein>
    <submittedName>
        <fullName evidence="2">Zinc finger AN1-type containing 4</fullName>
    </submittedName>
</protein>
<evidence type="ECO:0000313" key="2">
    <source>
        <dbReference type="Ensembl" id="ENSMCSP00000006243.1"/>
    </source>
</evidence>
<evidence type="ECO:0000259" key="1">
    <source>
        <dbReference type="PROSITE" id="PS50053"/>
    </source>
</evidence>
<reference evidence="2" key="2">
    <citation type="submission" date="2025-09" db="UniProtKB">
        <authorList>
            <consortium name="Ensembl"/>
        </authorList>
    </citation>
    <scope>IDENTIFICATION</scope>
</reference>